<sequence>MPKHAIVSFIDGLRREMREWSVTVHGIEPMMYRTQLTDMESYRKFLKQQWSELAEEDKATKASKNESSSNIVEVIDDLVDATVGASPKLANALVVLSSTAEDGEIEVRISVGKPLIGNIAATRAYCINIVDYVDGPESTTHYLRSRRG</sequence>
<dbReference type="EMBL" id="OC321825">
    <property type="protein sequence ID" value="CAD7410744.1"/>
    <property type="molecule type" value="Genomic_DNA"/>
</dbReference>
<name>A0A7R9D9Q1_TIMCR</name>
<proteinExistence type="predicted"/>
<protein>
    <submittedName>
        <fullName evidence="1">Uncharacterized protein</fullName>
    </submittedName>
</protein>
<dbReference type="Gene3D" id="3.40.50.720">
    <property type="entry name" value="NAD(P)-binding Rossmann-like Domain"/>
    <property type="match status" value="1"/>
</dbReference>
<gene>
    <name evidence="1" type="ORF">TCEB3V08_LOCUS10622</name>
</gene>
<reference evidence="1" key="1">
    <citation type="submission" date="2020-11" db="EMBL/GenBank/DDBJ databases">
        <authorList>
            <person name="Tran Van P."/>
        </authorList>
    </citation>
    <scope>NUCLEOTIDE SEQUENCE</scope>
</reference>
<accession>A0A7R9D9Q1</accession>
<organism evidence="1">
    <name type="scientific">Timema cristinae</name>
    <name type="common">Walking stick</name>
    <dbReference type="NCBI Taxonomy" id="61476"/>
    <lineage>
        <taxon>Eukaryota</taxon>
        <taxon>Metazoa</taxon>
        <taxon>Ecdysozoa</taxon>
        <taxon>Arthropoda</taxon>
        <taxon>Hexapoda</taxon>
        <taxon>Insecta</taxon>
        <taxon>Pterygota</taxon>
        <taxon>Neoptera</taxon>
        <taxon>Polyneoptera</taxon>
        <taxon>Phasmatodea</taxon>
        <taxon>Timematodea</taxon>
        <taxon>Timematoidea</taxon>
        <taxon>Timematidae</taxon>
        <taxon>Timema</taxon>
    </lineage>
</organism>
<evidence type="ECO:0000313" key="1">
    <source>
        <dbReference type="EMBL" id="CAD7410744.1"/>
    </source>
</evidence>
<dbReference type="AlphaFoldDB" id="A0A7R9D9Q1"/>